<feature type="region of interest" description="Disordered" evidence="4">
    <location>
        <begin position="1"/>
        <end position="44"/>
    </location>
</feature>
<dbReference type="Proteomes" id="UP000095767">
    <property type="component" value="Unassembled WGS sequence"/>
</dbReference>
<dbReference type="PANTHER" id="PTHR46632:SF18">
    <property type="entry name" value="OS01G0122200 PROTEIN"/>
    <property type="match status" value="1"/>
</dbReference>
<dbReference type="InterPro" id="IPR013083">
    <property type="entry name" value="Znf_RING/FYVE/PHD"/>
</dbReference>
<dbReference type="EMBL" id="LWDX02034394">
    <property type="protein sequence ID" value="OEL26586.1"/>
    <property type="molecule type" value="Genomic_DNA"/>
</dbReference>
<keyword evidence="3" id="KW-0862">Zinc</keyword>
<dbReference type="AlphaFoldDB" id="A0A1E5VN87"/>
<feature type="domain" description="E3 ubiquitin-protein ligase Sina-like RING finger" evidence="5">
    <location>
        <begin position="276"/>
        <end position="313"/>
    </location>
</feature>
<evidence type="ECO:0000256" key="1">
    <source>
        <dbReference type="ARBA" id="ARBA00022723"/>
    </source>
</evidence>
<evidence type="ECO:0000313" key="7">
    <source>
        <dbReference type="Proteomes" id="UP000095767"/>
    </source>
</evidence>
<reference evidence="6 7" key="1">
    <citation type="submission" date="2016-09" db="EMBL/GenBank/DDBJ databases">
        <title>The draft genome of Dichanthelium oligosanthes: A C3 panicoid grass species.</title>
        <authorList>
            <person name="Studer A.J."/>
            <person name="Schnable J.C."/>
            <person name="Brutnell T.P."/>
        </authorList>
    </citation>
    <scope>NUCLEOTIDE SEQUENCE [LARGE SCALE GENOMIC DNA]</scope>
    <source>
        <strain evidence="7">cv. Kellogg 1175</strain>
        <tissue evidence="6">Leaf</tissue>
    </source>
</reference>
<gene>
    <name evidence="6" type="ORF">BAE44_0012395</name>
</gene>
<evidence type="ECO:0000256" key="2">
    <source>
        <dbReference type="ARBA" id="ARBA00022771"/>
    </source>
</evidence>
<feature type="domain" description="E3 ubiquitin-protein ligase Sina-like RING finger" evidence="5">
    <location>
        <begin position="63"/>
        <end position="100"/>
    </location>
</feature>
<name>A0A1E5VN87_9POAL</name>
<dbReference type="Gene3D" id="3.30.40.10">
    <property type="entry name" value="Zinc/RING finger domain, C3HC4 (zinc finger)"/>
    <property type="match status" value="1"/>
</dbReference>
<dbReference type="GO" id="GO:0008270">
    <property type="term" value="F:zinc ion binding"/>
    <property type="evidence" value="ECO:0007669"/>
    <property type="project" value="UniProtKB-KW"/>
</dbReference>
<feature type="non-terminal residue" evidence="6">
    <location>
        <position position="357"/>
    </location>
</feature>
<evidence type="ECO:0000313" key="6">
    <source>
        <dbReference type="EMBL" id="OEL26586.1"/>
    </source>
</evidence>
<dbReference type="InterPro" id="IPR049548">
    <property type="entry name" value="Sina-like_RING"/>
</dbReference>
<dbReference type="PANTHER" id="PTHR46632">
    <property type="entry name" value="E3 UBIQUITIN-PROTEIN LIGASE SINA-LIKE 4"/>
    <property type="match status" value="1"/>
</dbReference>
<evidence type="ECO:0000256" key="3">
    <source>
        <dbReference type="ARBA" id="ARBA00022833"/>
    </source>
</evidence>
<dbReference type="OrthoDB" id="605468at2759"/>
<accession>A0A1E5VN87</accession>
<dbReference type="Pfam" id="PF21362">
    <property type="entry name" value="Sina_RING"/>
    <property type="match status" value="2"/>
</dbReference>
<sequence>MEKGEEQSSKKARVVESPTDQVKEEVLDGDEATGEGARVSAEGATATTGMEVKITIDMDKLHCPICTLPFKPPILQCAEGHLACGACHGQLPDKDRCCACGHAGGCRRDISMEDVVRCSKTTCRYASYGCLSSVTYYDTGTTGAPDRTRPAAARSPAAASPHQLRLPAESQPRRLLVAEEDGRVFLLSVAATLRGVSLEFARAGAALAAASTMGKTQQQSSKKPRVEELPMAGHAKTEVEILEEDEATAQDTLVAVEGDAAGVEITVRIAKAKLHCPVCTLPLKPPIFQCAVGHLACGVCRGQLPGNDRCLVCGIAGAYGRSTALEDMVRSTRIQCPYGAYGCRSYVTYYAAAEHSR</sequence>
<evidence type="ECO:0000259" key="5">
    <source>
        <dbReference type="Pfam" id="PF21362"/>
    </source>
</evidence>
<protein>
    <recommendedName>
        <fullName evidence="5">E3 ubiquitin-protein ligase Sina-like RING finger domain-containing protein</fullName>
    </recommendedName>
</protein>
<dbReference type="InterPro" id="IPR044286">
    <property type="entry name" value="SINL_plant"/>
</dbReference>
<evidence type="ECO:0000256" key="4">
    <source>
        <dbReference type="SAM" id="MobiDB-lite"/>
    </source>
</evidence>
<organism evidence="6 7">
    <name type="scientific">Dichanthelium oligosanthes</name>
    <dbReference type="NCBI Taxonomy" id="888268"/>
    <lineage>
        <taxon>Eukaryota</taxon>
        <taxon>Viridiplantae</taxon>
        <taxon>Streptophyta</taxon>
        <taxon>Embryophyta</taxon>
        <taxon>Tracheophyta</taxon>
        <taxon>Spermatophyta</taxon>
        <taxon>Magnoliopsida</taxon>
        <taxon>Liliopsida</taxon>
        <taxon>Poales</taxon>
        <taxon>Poaceae</taxon>
        <taxon>PACMAD clade</taxon>
        <taxon>Panicoideae</taxon>
        <taxon>Panicodae</taxon>
        <taxon>Paniceae</taxon>
        <taxon>Dichantheliinae</taxon>
        <taxon>Dichanthelium</taxon>
    </lineage>
</organism>
<keyword evidence="7" id="KW-1185">Reference proteome</keyword>
<feature type="region of interest" description="Disordered" evidence="4">
    <location>
        <begin position="145"/>
        <end position="164"/>
    </location>
</feature>
<proteinExistence type="predicted"/>
<comment type="caution">
    <text evidence="6">The sequence shown here is derived from an EMBL/GenBank/DDBJ whole genome shotgun (WGS) entry which is preliminary data.</text>
</comment>
<keyword evidence="1" id="KW-0479">Metal-binding</keyword>
<keyword evidence="2" id="KW-0863">Zinc-finger</keyword>
<dbReference type="STRING" id="888268.A0A1E5VN87"/>
<feature type="compositionally biased region" description="Low complexity" evidence="4">
    <location>
        <begin position="145"/>
        <end position="159"/>
    </location>
</feature>